<dbReference type="GeneID" id="92044134"/>
<organism evidence="2 3">
    <name type="scientific">Apiospora hydei</name>
    <dbReference type="NCBI Taxonomy" id="1337664"/>
    <lineage>
        <taxon>Eukaryota</taxon>
        <taxon>Fungi</taxon>
        <taxon>Dikarya</taxon>
        <taxon>Ascomycota</taxon>
        <taxon>Pezizomycotina</taxon>
        <taxon>Sordariomycetes</taxon>
        <taxon>Xylariomycetidae</taxon>
        <taxon>Amphisphaeriales</taxon>
        <taxon>Apiosporaceae</taxon>
        <taxon>Apiospora</taxon>
    </lineage>
</organism>
<evidence type="ECO:0000313" key="3">
    <source>
        <dbReference type="Proteomes" id="UP001433268"/>
    </source>
</evidence>
<dbReference type="Proteomes" id="UP001433268">
    <property type="component" value="Unassembled WGS sequence"/>
</dbReference>
<name>A0ABR1WS52_9PEZI</name>
<gene>
    <name evidence="2" type="ORF">PG997_006759</name>
</gene>
<dbReference type="RefSeq" id="XP_066669997.1">
    <property type="nucleotide sequence ID" value="XM_066811074.1"/>
</dbReference>
<sequence>MGSGKTVSPLTTQLSPEIRNSNADIPSTTNTLLQFLVTLFLTCAALGTSTRGGGDWSKSCTSASMNGCKIDNGDHTMRCQRRDVDSKTGSRHVNVNDYLRGFDNKATKCKPYKVAARRNVS</sequence>
<evidence type="ECO:0000256" key="1">
    <source>
        <dbReference type="SAM" id="MobiDB-lite"/>
    </source>
</evidence>
<accession>A0ABR1WS52</accession>
<reference evidence="2 3" key="1">
    <citation type="submission" date="2023-01" db="EMBL/GenBank/DDBJ databases">
        <title>Analysis of 21 Apiospora genomes using comparative genomics revels a genus with tremendous synthesis potential of carbohydrate active enzymes and secondary metabolites.</title>
        <authorList>
            <person name="Sorensen T."/>
        </authorList>
    </citation>
    <scope>NUCLEOTIDE SEQUENCE [LARGE SCALE GENOMIC DNA]</scope>
    <source>
        <strain evidence="2 3">CBS 114990</strain>
    </source>
</reference>
<protein>
    <submittedName>
        <fullName evidence="2">Uncharacterized protein</fullName>
    </submittedName>
</protein>
<evidence type="ECO:0000313" key="2">
    <source>
        <dbReference type="EMBL" id="KAK8085488.1"/>
    </source>
</evidence>
<keyword evidence="3" id="KW-1185">Reference proteome</keyword>
<feature type="region of interest" description="Disordered" evidence="1">
    <location>
        <begin position="1"/>
        <end position="23"/>
    </location>
</feature>
<dbReference type="EMBL" id="JAQQWN010000005">
    <property type="protein sequence ID" value="KAK8085488.1"/>
    <property type="molecule type" value="Genomic_DNA"/>
</dbReference>
<comment type="caution">
    <text evidence="2">The sequence shown here is derived from an EMBL/GenBank/DDBJ whole genome shotgun (WGS) entry which is preliminary data.</text>
</comment>
<proteinExistence type="predicted"/>